<organism evidence="2 3">
    <name type="scientific">Phialemonium atrogriseum</name>
    <dbReference type="NCBI Taxonomy" id="1093897"/>
    <lineage>
        <taxon>Eukaryota</taxon>
        <taxon>Fungi</taxon>
        <taxon>Dikarya</taxon>
        <taxon>Ascomycota</taxon>
        <taxon>Pezizomycotina</taxon>
        <taxon>Sordariomycetes</taxon>
        <taxon>Sordariomycetidae</taxon>
        <taxon>Cephalothecales</taxon>
        <taxon>Cephalothecaceae</taxon>
        <taxon>Phialemonium</taxon>
    </lineage>
</organism>
<dbReference type="RefSeq" id="XP_060277886.1">
    <property type="nucleotide sequence ID" value="XM_060429414.1"/>
</dbReference>
<evidence type="ECO:0000313" key="2">
    <source>
        <dbReference type="EMBL" id="KAK1761673.1"/>
    </source>
</evidence>
<name>A0AAJ0BQR2_9PEZI</name>
<evidence type="ECO:0000313" key="3">
    <source>
        <dbReference type="Proteomes" id="UP001244011"/>
    </source>
</evidence>
<dbReference type="Proteomes" id="UP001244011">
    <property type="component" value="Unassembled WGS sequence"/>
</dbReference>
<evidence type="ECO:0000256" key="1">
    <source>
        <dbReference type="SAM" id="MobiDB-lite"/>
    </source>
</evidence>
<protein>
    <submittedName>
        <fullName evidence="2">Uncharacterized protein</fullName>
    </submittedName>
</protein>
<dbReference type="AlphaFoldDB" id="A0AAJ0BQR2"/>
<reference evidence="2" key="1">
    <citation type="submission" date="2023-06" db="EMBL/GenBank/DDBJ databases">
        <title>Genome-scale phylogeny and comparative genomics of the fungal order Sordariales.</title>
        <authorList>
            <consortium name="Lawrence Berkeley National Laboratory"/>
            <person name="Hensen N."/>
            <person name="Bonometti L."/>
            <person name="Westerberg I."/>
            <person name="Brannstrom I.O."/>
            <person name="Guillou S."/>
            <person name="Cros-Aarteil S."/>
            <person name="Calhoun S."/>
            <person name="Haridas S."/>
            <person name="Kuo A."/>
            <person name="Mondo S."/>
            <person name="Pangilinan J."/>
            <person name="Riley R."/>
            <person name="Labutti K."/>
            <person name="Andreopoulos B."/>
            <person name="Lipzen A."/>
            <person name="Chen C."/>
            <person name="Yanf M."/>
            <person name="Daum C."/>
            <person name="Ng V."/>
            <person name="Clum A."/>
            <person name="Steindorff A."/>
            <person name="Ohm R."/>
            <person name="Martin F."/>
            <person name="Silar P."/>
            <person name="Natvig D."/>
            <person name="Lalanne C."/>
            <person name="Gautier V."/>
            <person name="Ament-Velasquez S.L."/>
            <person name="Kruys A."/>
            <person name="Hutchinson M.I."/>
            <person name="Powell A.J."/>
            <person name="Barry K."/>
            <person name="Miller A.N."/>
            <person name="Grigoriev I.V."/>
            <person name="Debuchy R."/>
            <person name="Gladieux P."/>
            <person name="Thoren M.H."/>
            <person name="Johannesson H."/>
        </authorList>
    </citation>
    <scope>NUCLEOTIDE SEQUENCE</scope>
    <source>
        <strain evidence="2">8032-3</strain>
    </source>
</reference>
<accession>A0AAJ0BQR2</accession>
<comment type="caution">
    <text evidence="2">The sequence shown here is derived from an EMBL/GenBank/DDBJ whole genome shotgun (WGS) entry which is preliminary data.</text>
</comment>
<dbReference type="GeneID" id="85312601"/>
<proteinExistence type="predicted"/>
<keyword evidence="3" id="KW-1185">Reference proteome</keyword>
<feature type="region of interest" description="Disordered" evidence="1">
    <location>
        <begin position="80"/>
        <end position="101"/>
    </location>
</feature>
<dbReference type="EMBL" id="MU839057">
    <property type="protein sequence ID" value="KAK1761673.1"/>
    <property type="molecule type" value="Genomic_DNA"/>
</dbReference>
<gene>
    <name evidence="2" type="ORF">QBC33DRAFT_553474</name>
</gene>
<sequence>MACIRLLLGNAVQLKKTSWPRRCFLGKDPEDIQNLRKLKMVLEASAGHRGDITESTQELIDHGCQDRILRTLWFKRDRRPEREHRRCTPENPNNGPWSRRMGNIREITSPTGFALVLASTGVSGKAGSVKSKSTLMKHETERDAWTDAKGCFMHSTVFEFLSVESPYCSLEASRT</sequence>